<keyword evidence="2" id="KW-1185">Reference proteome</keyword>
<evidence type="ECO:0000313" key="2">
    <source>
        <dbReference type="Proteomes" id="UP000756860"/>
    </source>
</evidence>
<proteinExistence type="predicted"/>
<protein>
    <submittedName>
        <fullName evidence="1">Uncharacterized protein</fullName>
    </submittedName>
</protein>
<dbReference type="Proteomes" id="UP000756860">
    <property type="component" value="Unassembled WGS sequence"/>
</dbReference>
<accession>A0ABS5SB21</accession>
<sequence>MNNKIINPFKNESECLQIGSLTVENRIDRVSIYGSIDITRDKEGLAVARELKSILDLTLTELESAELPDKVTQKPAKIVKNPFE</sequence>
<evidence type="ECO:0000313" key="1">
    <source>
        <dbReference type="EMBL" id="MBT0652551.1"/>
    </source>
</evidence>
<dbReference type="RefSeq" id="WP_214174489.1">
    <property type="nucleotide sequence ID" value="NZ_JAHCVK010000001.1"/>
</dbReference>
<reference evidence="1 2" key="1">
    <citation type="submission" date="2021-05" db="EMBL/GenBank/DDBJ databases">
        <title>The draft genome of Geobacter luticola JCM 17780.</title>
        <authorList>
            <person name="Xu Z."/>
            <person name="Masuda Y."/>
            <person name="Itoh H."/>
            <person name="Senoo K."/>
        </authorList>
    </citation>
    <scope>NUCLEOTIDE SEQUENCE [LARGE SCALE GENOMIC DNA]</scope>
    <source>
        <strain evidence="1 2">JCM 17780</strain>
    </source>
</reference>
<dbReference type="EMBL" id="JAHCVK010000001">
    <property type="protein sequence ID" value="MBT0652551.1"/>
    <property type="molecule type" value="Genomic_DNA"/>
</dbReference>
<comment type="caution">
    <text evidence="1">The sequence shown here is derived from an EMBL/GenBank/DDBJ whole genome shotgun (WGS) entry which is preliminary data.</text>
</comment>
<organism evidence="1 2">
    <name type="scientific">Geomobilimonas luticola</name>
    <dbReference type="NCBI Taxonomy" id="1114878"/>
    <lineage>
        <taxon>Bacteria</taxon>
        <taxon>Pseudomonadati</taxon>
        <taxon>Thermodesulfobacteriota</taxon>
        <taxon>Desulfuromonadia</taxon>
        <taxon>Geobacterales</taxon>
        <taxon>Geobacteraceae</taxon>
        <taxon>Geomobilimonas</taxon>
    </lineage>
</organism>
<gene>
    <name evidence="1" type="ORF">KI810_05750</name>
</gene>
<name>A0ABS5SB21_9BACT</name>